<dbReference type="Gene3D" id="3.60.60.10">
    <property type="entry name" value="Penicillin V Acylase, Chain A"/>
    <property type="match status" value="1"/>
</dbReference>
<feature type="signal peptide" evidence="3">
    <location>
        <begin position="1"/>
        <end position="27"/>
    </location>
</feature>
<sequence>MRNRMRHAGILAFVLALAIAGTTSAMACSEIFVGGEHPVSARTFDFMFGEGEAVKSPRGVTRTTNFVKPDETALAWTSTYGSVVFNVAMPLPGERQTMTGVDGMNEAGLKVGTYYLPESVMPKGSGGTVLCITSLIQYALDRFATIDELTADLRSGAYRVTALPTTRLELMLHLFVHDATGASAIIEFLDGNIVVTPATDIPVLTNTPYAQSVRDLAAFEDFGGKRPIPGGQEPMDRFVRGAYYAKHLPKAETRAEAVDFATAALQTLTVPPVFEHGCTLWDIVTDMKGKTVYVRTLHNRKLSWISFDALDFSEGGSVKTLDFQNGELSGDISSKFRAR</sequence>
<keyword evidence="6" id="KW-1185">Reference proteome</keyword>
<protein>
    <submittedName>
        <fullName evidence="5">Choloylglycine hydrolase</fullName>
        <ecNumber evidence="5">3.5.1.24</ecNumber>
    </submittedName>
</protein>
<feature type="domain" description="Choloylglycine hydrolase/NAAA C-terminal" evidence="4">
    <location>
        <begin position="36"/>
        <end position="312"/>
    </location>
</feature>
<dbReference type="EC" id="3.5.1.24" evidence="5"/>
<dbReference type="Proteomes" id="UP000580856">
    <property type="component" value="Unassembled WGS sequence"/>
</dbReference>
<evidence type="ECO:0000256" key="1">
    <source>
        <dbReference type="ARBA" id="ARBA00006625"/>
    </source>
</evidence>
<comment type="caution">
    <text evidence="5">The sequence shown here is derived from an EMBL/GenBank/DDBJ whole genome shotgun (WGS) entry which is preliminary data.</text>
</comment>
<dbReference type="EMBL" id="JAATJA010000001">
    <property type="protein sequence ID" value="NJB67173.1"/>
    <property type="molecule type" value="Genomic_DNA"/>
</dbReference>
<dbReference type="SUPFAM" id="SSF56235">
    <property type="entry name" value="N-terminal nucleophile aminohydrolases (Ntn hydrolases)"/>
    <property type="match status" value="1"/>
</dbReference>
<dbReference type="InterPro" id="IPR029132">
    <property type="entry name" value="CBAH/NAAA_C"/>
</dbReference>
<keyword evidence="2 5" id="KW-0378">Hydrolase</keyword>
<accession>A0A846QLT7</accession>
<dbReference type="InterPro" id="IPR029055">
    <property type="entry name" value="Ntn_hydrolases_N"/>
</dbReference>
<dbReference type="AlphaFoldDB" id="A0A846QLT7"/>
<evidence type="ECO:0000256" key="2">
    <source>
        <dbReference type="ARBA" id="ARBA00022801"/>
    </source>
</evidence>
<feature type="chain" id="PRO_5032691805" evidence="3">
    <location>
        <begin position="28"/>
        <end position="339"/>
    </location>
</feature>
<keyword evidence="3" id="KW-0732">Signal</keyword>
<dbReference type="GO" id="GO:0045302">
    <property type="term" value="F:choloylglycine hydrolase activity"/>
    <property type="evidence" value="ECO:0007669"/>
    <property type="project" value="UniProtKB-EC"/>
</dbReference>
<dbReference type="PROSITE" id="PS51257">
    <property type="entry name" value="PROKAR_LIPOPROTEIN"/>
    <property type="match status" value="1"/>
</dbReference>
<dbReference type="RefSeq" id="WP_167940253.1">
    <property type="nucleotide sequence ID" value="NZ_JAATJA010000001.1"/>
</dbReference>
<dbReference type="PANTHER" id="PTHR35527:SF2">
    <property type="entry name" value="HYDROLASE"/>
    <property type="match status" value="1"/>
</dbReference>
<proteinExistence type="inferred from homology"/>
<name>A0A846QLT7_9BACT</name>
<organism evidence="5 6">
    <name type="scientific">Desulfobaculum xiamenense</name>
    <dbReference type="NCBI Taxonomy" id="995050"/>
    <lineage>
        <taxon>Bacteria</taxon>
        <taxon>Pseudomonadati</taxon>
        <taxon>Thermodesulfobacteriota</taxon>
        <taxon>Desulfovibrionia</taxon>
        <taxon>Desulfovibrionales</taxon>
        <taxon>Desulfovibrionaceae</taxon>
        <taxon>Desulfobaculum</taxon>
    </lineage>
</organism>
<dbReference type="PANTHER" id="PTHR35527">
    <property type="entry name" value="CHOLOYLGLYCINE HYDROLASE"/>
    <property type="match status" value="1"/>
</dbReference>
<evidence type="ECO:0000313" key="6">
    <source>
        <dbReference type="Proteomes" id="UP000580856"/>
    </source>
</evidence>
<reference evidence="5 6" key="1">
    <citation type="submission" date="2020-03" db="EMBL/GenBank/DDBJ databases">
        <title>Genomic Encyclopedia of Type Strains, Phase IV (KMG-IV): sequencing the most valuable type-strain genomes for metagenomic binning, comparative biology and taxonomic classification.</title>
        <authorList>
            <person name="Goeker M."/>
        </authorList>
    </citation>
    <scope>NUCLEOTIDE SEQUENCE [LARGE SCALE GENOMIC DNA]</scope>
    <source>
        <strain evidence="5 6">DSM 24233</strain>
    </source>
</reference>
<gene>
    <name evidence="5" type="ORF">GGQ74_000813</name>
</gene>
<evidence type="ECO:0000256" key="3">
    <source>
        <dbReference type="SAM" id="SignalP"/>
    </source>
</evidence>
<evidence type="ECO:0000259" key="4">
    <source>
        <dbReference type="Pfam" id="PF02275"/>
    </source>
</evidence>
<dbReference type="Pfam" id="PF02275">
    <property type="entry name" value="CBAH"/>
    <property type="match status" value="1"/>
</dbReference>
<comment type="similarity">
    <text evidence="1">Belongs to the peptidase C59 family.</text>
</comment>
<dbReference type="InterPro" id="IPR052193">
    <property type="entry name" value="Peptidase_C59"/>
</dbReference>
<evidence type="ECO:0000313" key="5">
    <source>
        <dbReference type="EMBL" id="NJB67173.1"/>
    </source>
</evidence>